<evidence type="ECO:0000313" key="11">
    <source>
        <dbReference type="EMBL" id="PKI55903.1"/>
    </source>
</evidence>
<comment type="catalytic activity">
    <reaction evidence="1">
        <text>4 hydroquinone + O2 = 4 benzosemiquinone + 2 H2O</text>
        <dbReference type="Rhea" id="RHEA:11276"/>
        <dbReference type="ChEBI" id="CHEBI:15377"/>
        <dbReference type="ChEBI" id="CHEBI:15379"/>
        <dbReference type="ChEBI" id="CHEBI:17594"/>
        <dbReference type="ChEBI" id="CHEBI:17977"/>
        <dbReference type="EC" id="1.10.3.2"/>
    </reaction>
</comment>
<evidence type="ECO:0000256" key="1">
    <source>
        <dbReference type="ARBA" id="ARBA00000349"/>
    </source>
</evidence>
<dbReference type="InterPro" id="IPR034285">
    <property type="entry name" value="CuRO_2_LCC"/>
</dbReference>
<keyword evidence="6" id="KW-0677">Repeat</keyword>
<dbReference type="GO" id="GO:0046274">
    <property type="term" value="P:lignin catabolic process"/>
    <property type="evidence" value="ECO:0007669"/>
    <property type="project" value="UniProtKB-KW"/>
</dbReference>
<evidence type="ECO:0000256" key="9">
    <source>
        <dbReference type="ARBA" id="ARBA00023185"/>
    </source>
</evidence>
<dbReference type="InterPro" id="IPR008972">
    <property type="entry name" value="Cupredoxin"/>
</dbReference>
<protein>
    <recommendedName>
        <fullName evidence="3">laccase</fullName>
        <ecNumber evidence="3">1.10.3.2</ecNumber>
    </recommendedName>
</protein>
<sequence>MDRVFRLKHLNHCQEHFYVGFKYCEWFNADPEAIIAQALQTGGGPNASDAYTINGLPGPLYNCSAKDTFKLKVKPGKTYLLRLINAALNEELFFSITNQTLTVVEEDAVYVKPFNTNTILIAPGQPPTCFSRQSLATRKPPF</sequence>
<evidence type="ECO:0000256" key="8">
    <source>
        <dbReference type="ARBA" id="ARBA00023008"/>
    </source>
</evidence>
<evidence type="ECO:0000256" key="6">
    <source>
        <dbReference type="ARBA" id="ARBA00022737"/>
    </source>
</evidence>
<evidence type="ECO:0000256" key="7">
    <source>
        <dbReference type="ARBA" id="ARBA00023002"/>
    </source>
</evidence>
<dbReference type="GO" id="GO:0052716">
    <property type="term" value="F:hydroquinone:oxygen oxidoreductase activity"/>
    <property type="evidence" value="ECO:0007669"/>
    <property type="project" value="UniProtKB-EC"/>
</dbReference>
<name>A0A2I0JIV8_PUNGR</name>
<dbReference type="CDD" id="cd13875">
    <property type="entry name" value="CuRO_2_LCC_plant"/>
    <property type="match status" value="1"/>
</dbReference>
<keyword evidence="5" id="KW-0964">Secreted</keyword>
<dbReference type="PANTHER" id="PTHR11709">
    <property type="entry name" value="MULTI-COPPER OXIDASE"/>
    <property type="match status" value="1"/>
</dbReference>
<dbReference type="EMBL" id="PGOL01001658">
    <property type="protein sequence ID" value="PKI55903.1"/>
    <property type="molecule type" value="Genomic_DNA"/>
</dbReference>
<accession>A0A2I0JIV8</accession>
<dbReference type="InterPro" id="IPR045087">
    <property type="entry name" value="Cu-oxidase_fam"/>
</dbReference>
<dbReference type="Gene3D" id="2.60.40.420">
    <property type="entry name" value="Cupredoxins - blue copper proteins"/>
    <property type="match status" value="1"/>
</dbReference>
<dbReference type="SUPFAM" id="SSF49503">
    <property type="entry name" value="Cupredoxins"/>
    <property type="match status" value="1"/>
</dbReference>
<dbReference type="Proteomes" id="UP000233551">
    <property type="component" value="Unassembled WGS sequence"/>
</dbReference>
<proteinExistence type="predicted"/>
<evidence type="ECO:0000256" key="3">
    <source>
        <dbReference type="ARBA" id="ARBA00012297"/>
    </source>
</evidence>
<reference evidence="11 12" key="1">
    <citation type="submission" date="2017-11" db="EMBL/GenBank/DDBJ databases">
        <title>De-novo sequencing of pomegranate (Punica granatum L.) genome.</title>
        <authorList>
            <person name="Akparov Z."/>
            <person name="Amiraslanov A."/>
            <person name="Hajiyeva S."/>
            <person name="Abbasov M."/>
            <person name="Kaur K."/>
            <person name="Hamwieh A."/>
            <person name="Solovyev V."/>
            <person name="Salamov A."/>
            <person name="Braich B."/>
            <person name="Kosarev P."/>
            <person name="Mahmoud A."/>
            <person name="Hajiyev E."/>
            <person name="Babayeva S."/>
            <person name="Izzatullayeva V."/>
            <person name="Mammadov A."/>
            <person name="Mammadov A."/>
            <person name="Sharifova S."/>
            <person name="Ojaghi J."/>
            <person name="Eynullazada K."/>
            <person name="Bayramov B."/>
            <person name="Abdulazimova A."/>
            <person name="Shahmuradov I."/>
        </authorList>
    </citation>
    <scope>NUCLEOTIDE SEQUENCE [LARGE SCALE GENOMIC DNA]</scope>
    <source>
        <strain evidence="12">cv. AG2017</strain>
        <tissue evidence="11">Leaf</tissue>
    </source>
</reference>
<organism evidence="11 12">
    <name type="scientific">Punica granatum</name>
    <name type="common">Pomegranate</name>
    <dbReference type="NCBI Taxonomy" id="22663"/>
    <lineage>
        <taxon>Eukaryota</taxon>
        <taxon>Viridiplantae</taxon>
        <taxon>Streptophyta</taxon>
        <taxon>Embryophyta</taxon>
        <taxon>Tracheophyta</taxon>
        <taxon>Spermatophyta</taxon>
        <taxon>Magnoliopsida</taxon>
        <taxon>eudicotyledons</taxon>
        <taxon>Gunneridae</taxon>
        <taxon>Pentapetalae</taxon>
        <taxon>rosids</taxon>
        <taxon>malvids</taxon>
        <taxon>Myrtales</taxon>
        <taxon>Lythraceae</taxon>
        <taxon>Punica</taxon>
    </lineage>
</organism>
<evidence type="ECO:0000259" key="10">
    <source>
        <dbReference type="Pfam" id="PF00394"/>
    </source>
</evidence>
<dbReference type="PANTHER" id="PTHR11709:SF474">
    <property type="entry name" value="LACCASE"/>
    <property type="match status" value="1"/>
</dbReference>
<dbReference type="Pfam" id="PF00394">
    <property type="entry name" value="Cu-oxidase"/>
    <property type="match status" value="1"/>
</dbReference>
<dbReference type="InterPro" id="IPR001117">
    <property type="entry name" value="Cu-oxidase_2nd"/>
</dbReference>
<keyword evidence="9" id="KW-0439">Lignin degradation</keyword>
<comment type="subcellular location">
    <subcellularLocation>
        <location evidence="2">Secreted</location>
        <location evidence="2">Extracellular space</location>
        <location evidence="2">Apoplast</location>
    </subcellularLocation>
</comment>
<comment type="caution">
    <text evidence="11">The sequence shown here is derived from an EMBL/GenBank/DDBJ whole genome shotgun (WGS) entry which is preliminary data.</text>
</comment>
<keyword evidence="4" id="KW-0052">Apoplast</keyword>
<feature type="domain" description="Plastocyanin-like" evidence="10">
    <location>
        <begin position="25"/>
        <end position="125"/>
    </location>
</feature>
<evidence type="ECO:0000256" key="2">
    <source>
        <dbReference type="ARBA" id="ARBA00004271"/>
    </source>
</evidence>
<keyword evidence="7" id="KW-0560">Oxidoreductase</keyword>
<dbReference type="AlphaFoldDB" id="A0A2I0JIV8"/>
<keyword evidence="12" id="KW-1185">Reference proteome</keyword>
<dbReference type="STRING" id="22663.A0A2I0JIV8"/>
<evidence type="ECO:0000313" key="12">
    <source>
        <dbReference type="Proteomes" id="UP000233551"/>
    </source>
</evidence>
<dbReference type="EC" id="1.10.3.2" evidence="3"/>
<keyword evidence="8" id="KW-0186">Copper</keyword>
<dbReference type="GO" id="GO:0048046">
    <property type="term" value="C:apoplast"/>
    <property type="evidence" value="ECO:0007669"/>
    <property type="project" value="UniProtKB-SubCell"/>
</dbReference>
<gene>
    <name evidence="11" type="ORF">CRG98_023719</name>
</gene>
<evidence type="ECO:0000256" key="5">
    <source>
        <dbReference type="ARBA" id="ARBA00022525"/>
    </source>
</evidence>
<evidence type="ECO:0000256" key="4">
    <source>
        <dbReference type="ARBA" id="ARBA00022523"/>
    </source>
</evidence>